<dbReference type="Proteomes" id="UP000069773">
    <property type="component" value="Unassembled WGS sequence"/>
</dbReference>
<dbReference type="PRINTS" id="PR00420">
    <property type="entry name" value="RNGMNOXGNASE"/>
</dbReference>
<dbReference type="Gene3D" id="3.30.70.2450">
    <property type="match status" value="1"/>
</dbReference>
<evidence type="ECO:0000259" key="4">
    <source>
        <dbReference type="Pfam" id="PF01494"/>
    </source>
</evidence>
<evidence type="ECO:0000313" key="7">
    <source>
        <dbReference type="Proteomes" id="UP000069773"/>
    </source>
</evidence>
<keyword evidence="2" id="KW-0285">Flavoprotein</keyword>
<feature type="domain" description="FAD-binding" evidence="4">
    <location>
        <begin position="6"/>
        <end position="341"/>
    </location>
</feature>
<accession>A0AAW5SRP6</accession>
<keyword evidence="6" id="KW-0560">Oxidoreductase</keyword>
<dbReference type="EMBL" id="BCTA01000023">
    <property type="protein sequence ID" value="GAT08425.1"/>
    <property type="molecule type" value="Genomic_DNA"/>
</dbReference>
<dbReference type="Pfam" id="PF01494">
    <property type="entry name" value="FAD_binding_3"/>
    <property type="match status" value="1"/>
</dbReference>
<dbReference type="EMBL" id="JACKTI010000057">
    <property type="protein sequence ID" value="MCV7025944.1"/>
    <property type="molecule type" value="Genomic_DNA"/>
</dbReference>
<keyword evidence="6" id="KW-0503">Monooxygenase</keyword>
<sequence>MNSAHTDVLIVGAGPTGLTMANELARRGIRTRIIDAATGPNTETRALGVQARSLELFDRQGITEQLLARGLKARVFNVFSENRQILRADFAALPSPYPFLLMIPQNEVQEVLTANLAALGTHVEHRVEMVALTQNADHVSAEVRRPDGGSDTVRASWIVGADGAHSAVRRQLGLRFLGSAFEENFAVADLRMDWDLPGDEFFAFLNRGRFVAYFPMLHGWHRIAVAQNERPAPTGDVTHAELQRAVDICAPPGAKIAEIRQAGRFRINQRRVESHSAGRVSLIGDAAHIHSVVGAQGMNTGIQDAFNLGWKLAAVVRGEADQALLDSYAAERAPVARRLVKGTRRVTRMTLLRNPVSTKMRRTVAPRILARQPVQRALLRAISQIDVSYHDGSGSAPHGRIAVGDRAPDVKLSAQEGTATRLFDLLDTTRHTLLILGRAAPAPTELPDWVRVVQVADDAVSAAYDLPDGGYVLIRPDGYIGYRSTESGPASVGDDVDRVLAQPVQEGR</sequence>
<reference evidence="5 7" key="1">
    <citation type="journal article" date="2016" name="Genome Announc.">
        <title>Draft Genome Sequences of Five Rapidly Growing Mycobacterium Species, M. thermoresistibile, M. fortuitum subsp. acetamidolyticum, M. canariasense, M. brisbanense, and M. novocastrense.</title>
        <authorList>
            <person name="Katahira K."/>
            <person name="Ogura Y."/>
            <person name="Gotoh Y."/>
            <person name="Hayashi T."/>
        </authorList>
    </citation>
    <scope>NUCLEOTIDE SEQUENCE [LARGE SCALE GENOMIC DNA]</scope>
    <source>
        <strain evidence="5 7">JCM18114</strain>
    </source>
</reference>
<evidence type="ECO:0000256" key="1">
    <source>
        <dbReference type="ARBA" id="ARBA00001974"/>
    </source>
</evidence>
<dbReference type="Proteomes" id="UP001207528">
    <property type="component" value="Unassembled WGS sequence"/>
</dbReference>
<dbReference type="PANTHER" id="PTHR43004:SF19">
    <property type="entry name" value="BINDING MONOOXYGENASE, PUTATIVE (JCVI)-RELATED"/>
    <property type="match status" value="1"/>
</dbReference>
<evidence type="ECO:0000256" key="2">
    <source>
        <dbReference type="ARBA" id="ARBA00022630"/>
    </source>
</evidence>
<dbReference type="InterPro" id="IPR036188">
    <property type="entry name" value="FAD/NAD-bd_sf"/>
</dbReference>
<dbReference type="Gene3D" id="3.50.50.60">
    <property type="entry name" value="FAD/NAD(P)-binding domain"/>
    <property type="match status" value="1"/>
</dbReference>
<dbReference type="AlphaFoldDB" id="A0AAW5SRP6"/>
<keyword evidence="7" id="KW-1185">Reference proteome</keyword>
<dbReference type="Pfam" id="PF21274">
    <property type="entry name" value="Rng_hyd_C"/>
    <property type="match status" value="1"/>
</dbReference>
<name>A0AAW5SRP6_MYCNV</name>
<dbReference type="RefSeq" id="WP_064415384.1">
    <property type="nucleotide sequence ID" value="NZ_BCTA01000023.1"/>
</dbReference>
<dbReference type="GO" id="GO:0016709">
    <property type="term" value="F:oxidoreductase activity, acting on paired donors, with incorporation or reduction of molecular oxygen, NAD(P)H as one donor, and incorporation of one atom of oxygen"/>
    <property type="evidence" value="ECO:0007669"/>
    <property type="project" value="UniProtKB-ARBA"/>
</dbReference>
<dbReference type="Gene3D" id="3.40.30.120">
    <property type="match status" value="1"/>
</dbReference>
<dbReference type="GO" id="GO:0071949">
    <property type="term" value="F:FAD binding"/>
    <property type="evidence" value="ECO:0007669"/>
    <property type="project" value="InterPro"/>
</dbReference>
<evidence type="ECO:0000256" key="3">
    <source>
        <dbReference type="ARBA" id="ARBA00022827"/>
    </source>
</evidence>
<gene>
    <name evidence="6" type="ORF">H7I77_21770</name>
    <name evidence="5" type="ORF">RMCN_1558</name>
</gene>
<comment type="cofactor">
    <cofactor evidence="1">
        <name>FAD</name>
        <dbReference type="ChEBI" id="CHEBI:57692"/>
    </cofactor>
</comment>
<evidence type="ECO:0000313" key="5">
    <source>
        <dbReference type="EMBL" id="GAT08425.1"/>
    </source>
</evidence>
<dbReference type="InterPro" id="IPR050641">
    <property type="entry name" value="RIFMO-like"/>
</dbReference>
<evidence type="ECO:0000313" key="6">
    <source>
        <dbReference type="EMBL" id="MCV7025944.1"/>
    </source>
</evidence>
<comment type="caution">
    <text evidence="6">The sequence shown here is derived from an EMBL/GenBank/DDBJ whole genome shotgun (WGS) entry which is preliminary data.</text>
</comment>
<evidence type="ECO:0000313" key="8">
    <source>
        <dbReference type="Proteomes" id="UP001207528"/>
    </source>
</evidence>
<protein>
    <submittedName>
        <fullName evidence="6">FAD-dependent monooxygenase</fullName>
    </submittedName>
    <submittedName>
        <fullName evidence="5">Monooxygenase FAD-binding protein</fullName>
    </submittedName>
</protein>
<reference evidence="6" key="3">
    <citation type="journal article" date="2022" name="BMC Genomics">
        <title>Comparative genome analysis of mycobacteria focusing on tRNA and non-coding RNA.</title>
        <authorList>
            <person name="Behra P.R.K."/>
            <person name="Pettersson B.M.F."/>
            <person name="Ramesh M."/>
            <person name="Das S."/>
            <person name="Dasgupta S."/>
            <person name="Kirsebom L.A."/>
        </authorList>
    </citation>
    <scope>NUCLEOTIDE SEQUENCE</scope>
    <source>
        <strain evidence="6">DSM 44203</strain>
    </source>
</reference>
<dbReference type="InterPro" id="IPR002938">
    <property type="entry name" value="FAD-bd"/>
</dbReference>
<reference evidence="6" key="2">
    <citation type="submission" date="2020-07" db="EMBL/GenBank/DDBJ databases">
        <authorList>
            <person name="Pettersson B.M.F."/>
            <person name="Behra P.R.K."/>
            <person name="Ramesh M."/>
            <person name="Das S."/>
            <person name="Dasgupta S."/>
            <person name="Kirsebom L.A."/>
        </authorList>
    </citation>
    <scope>NUCLEOTIDE SEQUENCE</scope>
    <source>
        <strain evidence="6">DSM 44203</strain>
    </source>
</reference>
<dbReference type="PANTHER" id="PTHR43004">
    <property type="entry name" value="TRK SYSTEM POTASSIUM UPTAKE PROTEIN"/>
    <property type="match status" value="1"/>
</dbReference>
<keyword evidence="3" id="KW-0274">FAD</keyword>
<dbReference type="SUPFAM" id="SSF51905">
    <property type="entry name" value="FAD/NAD(P)-binding domain"/>
    <property type="match status" value="1"/>
</dbReference>
<proteinExistence type="predicted"/>
<organism evidence="6 8">
    <name type="scientific">Mycolicibacterium novocastrense</name>
    <name type="common">Mycobacterium novocastrense</name>
    <dbReference type="NCBI Taxonomy" id="59813"/>
    <lineage>
        <taxon>Bacteria</taxon>
        <taxon>Bacillati</taxon>
        <taxon>Actinomycetota</taxon>
        <taxon>Actinomycetes</taxon>
        <taxon>Mycobacteriales</taxon>
        <taxon>Mycobacteriaceae</taxon>
        <taxon>Mycolicibacterium</taxon>
    </lineage>
</organism>